<dbReference type="Proteomes" id="UP001528411">
    <property type="component" value="Unassembled WGS sequence"/>
</dbReference>
<evidence type="ECO:0000313" key="1">
    <source>
        <dbReference type="EMBL" id="MDC2889760.1"/>
    </source>
</evidence>
<gene>
    <name evidence="1" type="ORF">PN838_14460</name>
</gene>
<comment type="caution">
    <text evidence="1">The sequence shown here is derived from an EMBL/GenBank/DDBJ whole genome shotgun (WGS) entry which is preliminary data.</text>
</comment>
<evidence type="ECO:0000313" key="2">
    <source>
        <dbReference type="Proteomes" id="UP001528411"/>
    </source>
</evidence>
<keyword evidence="2" id="KW-1185">Reference proteome</keyword>
<name>A0ABT5FGB9_9GAMM</name>
<dbReference type="RefSeq" id="WP_272181132.1">
    <property type="nucleotide sequence ID" value="NZ_JAQOMS010000002.1"/>
</dbReference>
<accession>A0ABT5FGB9</accession>
<organism evidence="1 2">
    <name type="scientific">Psychrosphaera algicola</name>
    <dbReference type="NCBI Taxonomy" id="3023714"/>
    <lineage>
        <taxon>Bacteria</taxon>
        <taxon>Pseudomonadati</taxon>
        <taxon>Pseudomonadota</taxon>
        <taxon>Gammaproteobacteria</taxon>
        <taxon>Alteromonadales</taxon>
        <taxon>Pseudoalteromonadaceae</taxon>
        <taxon>Psychrosphaera</taxon>
    </lineage>
</organism>
<reference evidence="1 2" key="1">
    <citation type="submission" date="2023-01" db="EMBL/GenBank/DDBJ databases">
        <title>Psychrosphaera sp. nov., isolated from marine algae.</title>
        <authorList>
            <person name="Bayburt H."/>
            <person name="Choi B.J."/>
            <person name="Kim J.M."/>
            <person name="Choi D.G."/>
            <person name="Jeon C.O."/>
        </authorList>
    </citation>
    <scope>NUCLEOTIDE SEQUENCE [LARGE SCALE GENOMIC DNA]</scope>
    <source>
        <strain evidence="1 2">G1-22</strain>
    </source>
</reference>
<sequence length="77" mass="8714">MKFILFLLLIGSLLTIDSPFINDIRAKLLGFVSNIASSEYAENRITDTVSAEIVSHFNTLNDAEEEFLKPYLLHLKV</sequence>
<protein>
    <submittedName>
        <fullName evidence="1">Uncharacterized protein</fullName>
    </submittedName>
</protein>
<proteinExistence type="predicted"/>
<dbReference type="EMBL" id="JAQOMS010000002">
    <property type="protein sequence ID" value="MDC2889760.1"/>
    <property type="molecule type" value="Genomic_DNA"/>
</dbReference>